<dbReference type="InterPro" id="IPR021047">
    <property type="entry name" value="Mannosyltransferase_CMT1"/>
</dbReference>
<sequence>MHRDRRFLLLIVPVVIFLLLAASLYLGSDHLTLISGLHVPFLSHWQPGSSPESITPSGVPDSDDTFTSLPVPSSTALPPARVKNGTILAAEKIRPYVDSILDPESTALPRLGCPRVNSTRYNVLRNESEANDNHIDYYFALDLRNCRDLLPRLLGSMVKAMRFLGPDRCALSIVEGHSPDGTADVLAALAPFLRQDGFSYHYQSSDINPGTGSRILKLAKLRNLALEPLLNHTYRTSANTTVLFINDVAACAEDLLELALQRRRLGADMTCAMDWTYVGRDPTFYDVWVARGINGDSFFDIPPNGSWDFAWNLFWNHPQTKARLDSNVPFQAFACWNGATAFTAAPLLDGLRFRNVHKGECAQGEPQMFCKDLWHRGFGKIAVVPAVNLEYSDEKAEKLKKLKGFTSDLVRHQTEEDAKIEWAGPPEKVKCMEGWQNQFWRPWNETLK</sequence>
<dbReference type="PANTHER" id="PTHR34144:SF5">
    <property type="entry name" value="ALPHA-1,3-MANNOSYLTRANSFERASE CMT1"/>
    <property type="match status" value="1"/>
</dbReference>
<evidence type="ECO:0000313" key="2">
    <source>
        <dbReference type="EMBL" id="CRK06073.1"/>
    </source>
</evidence>
<dbReference type="Pfam" id="PF11735">
    <property type="entry name" value="CAP59_mtransfer"/>
    <property type="match status" value="1"/>
</dbReference>
<gene>
    <name evidence="2" type="ORF">BN1723_001673</name>
</gene>
<dbReference type="InterPro" id="IPR029044">
    <property type="entry name" value="Nucleotide-diphossugar_trans"/>
</dbReference>
<evidence type="ECO:0000313" key="3">
    <source>
        <dbReference type="Proteomes" id="UP000045706"/>
    </source>
</evidence>
<organism evidence="2 3">
    <name type="scientific">Verticillium longisporum</name>
    <name type="common">Verticillium dahliae var. longisporum</name>
    <dbReference type="NCBI Taxonomy" id="100787"/>
    <lineage>
        <taxon>Eukaryota</taxon>
        <taxon>Fungi</taxon>
        <taxon>Dikarya</taxon>
        <taxon>Ascomycota</taxon>
        <taxon>Pezizomycotina</taxon>
        <taxon>Sordariomycetes</taxon>
        <taxon>Hypocreomycetidae</taxon>
        <taxon>Glomerellales</taxon>
        <taxon>Plectosphaerellaceae</taxon>
        <taxon>Verticillium</taxon>
    </lineage>
</organism>
<dbReference type="SUPFAM" id="SSF53448">
    <property type="entry name" value="Nucleotide-diphospho-sugar transferases"/>
    <property type="match status" value="1"/>
</dbReference>
<reference evidence="3" key="1">
    <citation type="submission" date="2015-05" db="EMBL/GenBank/DDBJ databases">
        <authorList>
            <person name="Fogelqvist Johan"/>
        </authorList>
    </citation>
    <scope>NUCLEOTIDE SEQUENCE [LARGE SCALE GENOMIC DNA]</scope>
</reference>
<dbReference type="AlphaFoldDB" id="A0A0G4KKW0"/>
<dbReference type="Proteomes" id="UP000045706">
    <property type="component" value="Unassembled WGS sequence"/>
</dbReference>
<keyword evidence="1" id="KW-1133">Transmembrane helix</keyword>
<dbReference type="EMBL" id="CVQI01001113">
    <property type="protein sequence ID" value="CRK06073.1"/>
    <property type="molecule type" value="Genomic_DNA"/>
</dbReference>
<name>A0A0G4KKW0_VERLO</name>
<keyword evidence="1" id="KW-0472">Membrane</keyword>
<evidence type="ECO:0000256" key="1">
    <source>
        <dbReference type="SAM" id="Phobius"/>
    </source>
</evidence>
<keyword evidence="1" id="KW-0812">Transmembrane</keyword>
<feature type="transmembrane region" description="Helical" evidence="1">
    <location>
        <begin position="7"/>
        <end position="26"/>
    </location>
</feature>
<accession>A0A0G4KKW0</accession>
<dbReference type="PANTHER" id="PTHR34144">
    <property type="entry name" value="CHROMOSOME 8, WHOLE GENOME SHOTGUN SEQUENCE"/>
    <property type="match status" value="1"/>
</dbReference>
<protein>
    <recommendedName>
        <fullName evidence="4">Alpha-1,3-mannosyltransferase CMT1</fullName>
    </recommendedName>
</protein>
<proteinExistence type="predicted"/>
<evidence type="ECO:0008006" key="4">
    <source>
        <dbReference type="Google" id="ProtNLM"/>
    </source>
</evidence>